<dbReference type="Pfam" id="PF04015">
    <property type="entry name" value="DUF362"/>
    <property type="match status" value="1"/>
</dbReference>
<dbReference type="PATRIC" id="fig|999408.3.peg.2355"/>
<comment type="function">
    <text evidence="1">Ferredoxins are iron-sulfur proteins that transfer electrons in a wide variety of metabolic reactions.</text>
</comment>
<dbReference type="InterPro" id="IPR007160">
    <property type="entry name" value="DUF362"/>
</dbReference>
<dbReference type="Gene3D" id="3.30.70.20">
    <property type="match status" value="1"/>
</dbReference>
<name>A0A0E2HBD8_9FIRM</name>
<dbReference type="GO" id="GO:0051539">
    <property type="term" value="F:4 iron, 4 sulfur cluster binding"/>
    <property type="evidence" value="ECO:0007669"/>
    <property type="project" value="UniProtKB-KW"/>
</dbReference>
<evidence type="ECO:0000313" key="8">
    <source>
        <dbReference type="EMBL" id="ENZ15621.1"/>
    </source>
</evidence>
<dbReference type="HOGENOM" id="CLU_046240_0_0_9"/>
<dbReference type="PANTHER" id="PTHR24960">
    <property type="entry name" value="PHOTOSYSTEM I IRON-SULFUR CENTER-RELATED"/>
    <property type="match status" value="1"/>
</dbReference>
<keyword evidence="5" id="KW-0408">Iron</keyword>
<proteinExistence type="predicted"/>
<accession>A0A0E2HBD8</accession>
<keyword evidence="6" id="KW-0411">Iron-sulfur</keyword>
<evidence type="ECO:0000313" key="9">
    <source>
        <dbReference type="Proteomes" id="UP000013085"/>
    </source>
</evidence>
<evidence type="ECO:0000256" key="3">
    <source>
        <dbReference type="ARBA" id="ARBA00022485"/>
    </source>
</evidence>
<dbReference type="PROSITE" id="PS51379">
    <property type="entry name" value="4FE4S_FER_2"/>
    <property type="match status" value="2"/>
</dbReference>
<evidence type="ECO:0000256" key="4">
    <source>
        <dbReference type="ARBA" id="ARBA00022723"/>
    </source>
</evidence>
<dbReference type="Pfam" id="PF12838">
    <property type="entry name" value="Fer4_7"/>
    <property type="match status" value="1"/>
</dbReference>
<evidence type="ECO:0000256" key="1">
    <source>
        <dbReference type="ARBA" id="ARBA00003532"/>
    </source>
</evidence>
<evidence type="ECO:0000259" key="7">
    <source>
        <dbReference type="PROSITE" id="PS51379"/>
    </source>
</evidence>
<reference evidence="8 9" key="1">
    <citation type="submission" date="2013-01" db="EMBL/GenBank/DDBJ databases">
        <title>The Genome Sequence of Clostridium clostridioforme 90A8.</title>
        <authorList>
            <consortium name="The Broad Institute Genome Sequencing Platform"/>
            <person name="Earl A."/>
            <person name="Ward D."/>
            <person name="Feldgarden M."/>
            <person name="Gevers D."/>
            <person name="Courvalin P."/>
            <person name="Lambert T."/>
            <person name="Walker B."/>
            <person name="Young S.K."/>
            <person name="Zeng Q."/>
            <person name="Gargeya S."/>
            <person name="Fitzgerald M."/>
            <person name="Haas B."/>
            <person name="Abouelleil A."/>
            <person name="Alvarado L."/>
            <person name="Arachchi H.M."/>
            <person name="Berlin A.M."/>
            <person name="Chapman S.B."/>
            <person name="Dewar J."/>
            <person name="Goldberg J."/>
            <person name="Griggs A."/>
            <person name="Gujja S."/>
            <person name="Hansen M."/>
            <person name="Howarth C."/>
            <person name="Imamovic A."/>
            <person name="Larimer J."/>
            <person name="McCowan C."/>
            <person name="Murphy C."/>
            <person name="Neiman D."/>
            <person name="Pearson M."/>
            <person name="Priest M."/>
            <person name="Roberts A."/>
            <person name="Saif S."/>
            <person name="Shea T."/>
            <person name="Sisk P."/>
            <person name="Sykes S."/>
            <person name="Wortman J."/>
            <person name="Nusbaum C."/>
            <person name="Birren B."/>
        </authorList>
    </citation>
    <scope>NUCLEOTIDE SEQUENCE [LARGE SCALE GENOMIC DNA]</scope>
    <source>
        <strain evidence="8 9">90A8</strain>
    </source>
</reference>
<evidence type="ECO:0000256" key="2">
    <source>
        <dbReference type="ARBA" id="ARBA00013529"/>
    </source>
</evidence>
<organism evidence="8 9">
    <name type="scientific">[Clostridium] clostridioforme 90A8</name>
    <dbReference type="NCBI Taxonomy" id="999408"/>
    <lineage>
        <taxon>Bacteria</taxon>
        <taxon>Bacillati</taxon>
        <taxon>Bacillota</taxon>
        <taxon>Clostridia</taxon>
        <taxon>Lachnospirales</taxon>
        <taxon>Lachnospiraceae</taxon>
        <taxon>Enterocloster</taxon>
    </lineage>
</organism>
<evidence type="ECO:0000256" key="6">
    <source>
        <dbReference type="ARBA" id="ARBA00023014"/>
    </source>
</evidence>
<comment type="caution">
    <text evidence="8">The sequence shown here is derived from an EMBL/GenBank/DDBJ whole genome shotgun (WGS) entry which is preliminary data.</text>
</comment>
<dbReference type="Proteomes" id="UP000013085">
    <property type="component" value="Unassembled WGS sequence"/>
</dbReference>
<dbReference type="PROSITE" id="PS00198">
    <property type="entry name" value="4FE4S_FER_1"/>
    <property type="match status" value="1"/>
</dbReference>
<dbReference type="EMBL" id="AGYR01000022">
    <property type="protein sequence ID" value="ENZ15621.1"/>
    <property type="molecule type" value="Genomic_DNA"/>
</dbReference>
<gene>
    <name evidence="8" type="ORF">HMPREF1090_02194</name>
</gene>
<evidence type="ECO:0000256" key="5">
    <source>
        <dbReference type="ARBA" id="ARBA00023004"/>
    </source>
</evidence>
<dbReference type="InterPro" id="IPR017896">
    <property type="entry name" value="4Fe4S_Fe-S-bd"/>
</dbReference>
<dbReference type="InterPro" id="IPR050157">
    <property type="entry name" value="PSI_iron-sulfur_center"/>
</dbReference>
<feature type="domain" description="4Fe-4S ferredoxin-type" evidence="7">
    <location>
        <begin position="187"/>
        <end position="215"/>
    </location>
</feature>
<protein>
    <recommendedName>
        <fullName evidence="2">Ferredoxin</fullName>
    </recommendedName>
</protein>
<feature type="domain" description="4Fe-4S ferredoxin-type" evidence="7">
    <location>
        <begin position="216"/>
        <end position="246"/>
    </location>
</feature>
<keyword evidence="4" id="KW-0479">Metal-binding</keyword>
<dbReference type="RefSeq" id="WP_002595680.1">
    <property type="nucleotide sequence ID" value="NZ_KB851020.1"/>
</dbReference>
<dbReference type="GO" id="GO:0046872">
    <property type="term" value="F:metal ion binding"/>
    <property type="evidence" value="ECO:0007669"/>
    <property type="project" value="UniProtKB-KW"/>
</dbReference>
<keyword evidence="3" id="KW-0004">4Fe-4S</keyword>
<sequence>MAVSNVYYTNMRTTLTENLLQKLERLVKKAGMMDIDFNNKYTAIKIHFGEPGNLAYLRANYSKVLVDLIRSQGGKVFLTDCNTLYVGRRKNALDHLDAAYENGYNPFTTGCHIMIADGLKGTNEALVPIDGEYVKEAKIGRAIMDADIIISLTHFKGHEATGFGGALKNLGMGSGSRAGKMEMHNAGKPFVHTDKCVGCGACQRNCAHGAITVLERKASIDTNKCVGCGRCIGACPVDAVDSMCDEANDILNRKIAEYTLAVLKDRPNFHVSLVVDVSPNCDCHSENDAPIVPNVGMFASFDPVALDMACVDAVNRQPVLAGSFLSEQEHHSHDHFINTHPDTNWETCIDHAVKLGLGNKEYNLITI</sequence>
<dbReference type="AlphaFoldDB" id="A0A0E2HBD8"/>
<dbReference type="SUPFAM" id="SSF54862">
    <property type="entry name" value="4Fe-4S ferredoxins"/>
    <property type="match status" value="1"/>
</dbReference>
<dbReference type="InterPro" id="IPR017900">
    <property type="entry name" value="4Fe4S_Fe_S_CS"/>
</dbReference>
<dbReference type="PANTHER" id="PTHR24960:SF83">
    <property type="entry name" value="4FE-4S FERREDOXIN-TYPE DOMAIN-CONTAINING PROTEIN"/>
    <property type="match status" value="1"/>
</dbReference>